<dbReference type="PANTHER" id="PTHR45750:SF3">
    <property type="entry name" value="HISTONE ACETYLTRANSFERASE"/>
    <property type="match status" value="1"/>
</dbReference>
<keyword evidence="12" id="KW-0539">Nucleus</keyword>
<comment type="catalytic activity">
    <reaction evidence="14">
        <text>L-lysyl-[histone] + acetyl-CoA = N(6)-acetyl-L-lysyl-[histone] + CoA + H(+)</text>
        <dbReference type="Rhea" id="RHEA:21992"/>
        <dbReference type="Rhea" id="RHEA-COMP:9845"/>
        <dbReference type="Rhea" id="RHEA-COMP:11338"/>
        <dbReference type="ChEBI" id="CHEBI:15378"/>
        <dbReference type="ChEBI" id="CHEBI:29969"/>
        <dbReference type="ChEBI" id="CHEBI:57287"/>
        <dbReference type="ChEBI" id="CHEBI:57288"/>
        <dbReference type="ChEBI" id="CHEBI:61930"/>
        <dbReference type="EC" id="2.3.1.48"/>
    </reaction>
    <physiologicalReaction direction="left-to-right" evidence="14">
        <dbReference type="Rhea" id="RHEA:21993"/>
    </physiologicalReaction>
</comment>
<proteinExistence type="inferred from homology"/>
<dbReference type="FunFam" id="3.40.630.30:FF:000004">
    <property type="entry name" value="Histone acetyltransferase KAT2A"/>
    <property type="match status" value="1"/>
</dbReference>
<dbReference type="AlphaFoldDB" id="A0A7R8W5K1"/>
<dbReference type="EMBL" id="OB660114">
    <property type="protein sequence ID" value="CAD7222863.1"/>
    <property type="molecule type" value="Genomic_DNA"/>
</dbReference>
<evidence type="ECO:0000256" key="10">
    <source>
        <dbReference type="ARBA" id="ARBA00023163"/>
    </source>
</evidence>
<dbReference type="CDD" id="cd05509">
    <property type="entry name" value="Bromo_gcn5_like"/>
    <property type="match status" value="1"/>
</dbReference>
<dbReference type="EC" id="2.3.1.48" evidence="4"/>
<dbReference type="Pfam" id="PF00439">
    <property type="entry name" value="Bromodomain"/>
    <property type="match status" value="1"/>
</dbReference>
<evidence type="ECO:0000256" key="9">
    <source>
        <dbReference type="ARBA" id="ARBA00023159"/>
    </source>
</evidence>
<dbReference type="PROSITE" id="PS51186">
    <property type="entry name" value="GNAT"/>
    <property type="match status" value="1"/>
</dbReference>
<dbReference type="SUPFAM" id="SSF55729">
    <property type="entry name" value="Acyl-CoA N-acyltransferases (Nat)"/>
    <property type="match status" value="1"/>
</dbReference>
<keyword evidence="10" id="KW-0804">Transcription</keyword>
<keyword evidence="11" id="KW-0206">Cytoskeleton</keyword>
<dbReference type="InterPro" id="IPR001487">
    <property type="entry name" value="Bromodomain"/>
</dbReference>
<protein>
    <recommendedName>
        <fullName evidence="4">histone acetyltransferase</fullName>
        <ecNumber evidence="4">2.3.1.48</ecNumber>
    </recommendedName>
</protein>
<dbReference type="OrthoDB" id="1937912at2759"/>
<evidence type="ECO:0000256" key="11">
    <source>
        <dbReference type="ARBA" id="ARBA00023212"/>
    </source>
</evidence>
<dbReference type="InterPro" id="IPR037800">
    <property type="entry name" value="GCN5"/>
</dbReference>
<evidence type="ECO:0000256" key="5">
    <source>
        <dbReference type="ARBA" id="ARBA00022679"/>
    </source>
</evidence>
<keyword evidence="8" id="KW-0103">Bromodomain</keyword>
<organism evidence="15">
    <name type="scientific">Cyprideis torosa</name>
    <dbReference type="NCBI Taxonomy" id="163714"/>
    <lineage>
        <taxon>Eukaryota</taxon>
        <taxon>Metazoa</taxon>
        <taxon>Ecdysozoa</taxon>
        <taxon>Arthropoda</taxon>
        <taxon>Crustacea</taxon>
        <taxon>Oligostraca</taxon>
        <taxon>Ostracoda</taxon>
        <taxon>Podocopa</taxon>
        <taxon>Podocopida</taxon>
        <taxon>Cytherocopina</taxon>
        <taxon>Cytheroidea</taxon>
        <taxon>Cytherideidae</taxon>
        <taxon>Cyprideis</taxon>
    </lineage>
</organism>
<dbReference type="InterPro" id="IPR018359">
    <property type="entry name" value="Bromodomain_CS"/>
</dbReference>
<dbReference type="GO" id="GO:0140672">
    <property type="term" value="C:ATAC complex"/>
    <property type="evidence" value="ECO:0007669"/>
    <property type="project" value="TreeGrafter"/>
</dbReference>
<evidence type="ECO:0000256" key="1">
    <source>
        <dbReference type="ARBA" id="ARBA00004123"/>
    </source>
</evidence>
<dbReference type="GO" id="GO:0005634">
    <property type="term" value="C:nucleus"/>
    <property type="evidence" value="ECO:0007669"/>
    <property type="project" value="UniProtKB-SubCell"/>
</dbReference>
<evidence type="ECO:0000256" key="8">
    <source>
        <dbReference type="ARBA" id="ARBA00023117"/>
    </source>
</evidence>
<evidence type="ECO:0000313" key="15">
    <source>
        <dbReference type="EMBL" id="CAD7222863.1"/>
    </source>
</evidence>
<gene>
    <name evidence="15" type="ORF">CTOB1V02_LOCUS860</name>
</gene>
<dbReference type="GO" id="GO:0043992">
    <property type="term" value="F:histone H3K9 acetyltransferase activity"/>
    <property type="evidence" value="ECO:0007669"/>
    <property type="project" value="UniProtKB-ARBA"/>
</dbReference>
<dbReference type="PRINTS" id="PR00503">
    <property type="entry name" value="BROMODOMAIN"/>
</dbReference>
<dbReference type="SMART" id="SM00297">
    <property type="entry name" value="BROMO"/>
    <property type="match status" value="1"/>
</dbReference>
<dbReference type="InterPro" id="IPR016181">
    <property type="entry name" value="Acyl_CoA_acyltransferase"/>
</dbReference>
<dbReference type="InterPro" id="IPR009464">
    <property type="entry name" value="PCAF_N"/>
</dbReference>
<dbReference type="Gene3D" id="3.40.630.30">
    <property type="match status" value="1"/>
</dbReference>
<keyword evidence="13" id="KW-0012">Acyltransferase</keyword>
<dbReference type="CDD" id="cd04301">
    <property type="entry name" value="NAT_SF"/>
    <property type="match status" value="1"/>
</dbReference>
<keyword evidence="5" id="KW-0808">Transferase</keyword>
<comment type="similarity">
    <text evidence="3">Belongs to the acetyltransferase family. GCN5 subfamily.</text>
</comment>
<evidence type="ECO:0000256" key="4">
    <source>
        <dbReference type="ARBA" id="ARBA00013184"/>
    </source>
</evidence>
<evidence type="ECO:0000256" key="2">
    <source>
        <dbReference type="ARBA" id="ARBA00004300"/>
    </source>
</evidence>
<evidence type="ECO:0000256" key="12">
    <source>
        <dbReference type="ARBA" id="ARBA00023242"/>
    </source>
</evidence>
<accession>A0A7R8W5K1</accession>
<evidence type="ECO:0000256" key="14">
    <source>
        <dbReference type="ARBA" id="ARBA00048940"/>
    </source>
</evidence>
<evidence type="ECO:0000256" key="6">
    <source>
        <dbReference type="ARBA" id="ARBA00022853"/>
    </source>
</evidence>
<dbReference type="PROSITE" id="PS00633">
    <property type="entry name" value="BROMODOMAIN_1"/>
    <property type="match status" value="1"/>
</dbReference>
<comment type="subcellular location">
    <subcellularLocation>
        <location evidence="2">Cytoplasm</location>
        <location evidence="2">Cytoskeleton</location>
        <location evidence="2">Microtubule organizing center</location>
        <location evidence="2">Centrosome</location>
    </subcellularLocation>
    <subcellularLocation>
        <location evidence="1">Nucleus</location>
    </subcellularLocation>
</comment>
<keyword evidence="9" id="KW-0010">Activator</keyword>
<dbReference type="Gene3D" id="1.20.920.10">
    <property type="entry name" value="Bromodomain-like"/>
    <property type="match status" value="1"/>
</dbReference>
<sequence>MTRLSCLRIARMTETVPPAADPAVPKTMTRLQFVEQHKLKLHNLHRNRKIEILAGVSMCKDGQECKCGGWRCPAKPKEGRPEEEQAMYQTNIDKTGLRCISCQHTYDDHCTSLINLSDTDLDRLLDMNVDLENLQPVVVREYDEEVKKIYFYLYKLLRTSIRNQTTPSLGPPVSNPPYEKPCIAQAVVTFVYRKFGNLQNKEAKLMYDIAKMFLNCVNRYKLEPPSARRKNMQLNPEDDTNYRVAYTRWVCSAYIPEICRTFPYTAVSLSFGKTYLKTIFRSLKRQMMDKFHQDKEKMTEEKRAVALYHFPRFLDLLEEEIYGPDSYIWDPEQMIEKPVLNATPQTAVKRTAEEVDVAFQNAVKASKHRRVEGDIPPDIIVEMMETFEIEHDTSLFPEQAPRDEAAKLEEQRGNIEFHVVGNSSSHEVSKQTMLWLIGLQDVISHQLPRMPKEYITRLVFDPKHRTLALVKNKKPIGGICFRMFPPQGFTEIVFCAVTSNEQVKGYGTHLMNHLKDYNVRNGIHHLLTYADEFAIGYFKKQGFSKDIALGKEHYAGYIKEYEGAALMGCALAANAGIQYTQFSVCIRKQREYNAILLAGCLTVHNSRKVMGSWLKEIITAFMGYPLAGLKEAGFEAKADQNRTTRSAHGPREDGPEVQAQMRTVLNQVRQNSSAWPFLKPVDAAEVPDYYEHIKYPMDLKTMAERLRRGYYVTSHLFKADMARMFANCRTYNDPETEYYKLANHLEKFYHSRMREAGLLEPKR</sequence>
<reference evidence="15" key="1">
    <citation type="submission" date="2020-11" db="EMBL/GenBank/DDBJ databases">
        <authorList>
            <person name="Tran Van P."/>
        </authorList>
    </citation>
    <scope>NUCLEOTIDE SEQUENCE</scope>
</reference>
<evidence type="ECO:0000256" key="13">
    <source>
        <dbReference type="ARBA" id="ARBA00023315"/>
    </source>
</evidence>
<dbReference type="PROSITE" id="PS50014">
    <property type="entry name" value="BROMODOMAIN_2"/>
    <property type="match status" value="1"/>
</dbReference>
<name>A0A7R8W5K1_9CRUS</name>
<dbReference type="Pfam" id="PF06466">
    <property type="entry name" value="PCAF_N"/>
    <property type="match status" value="1"/>
</dbReference>
<dbReference type="InterPro" id="IPR036427">
    <property type="entry name" value="Bromodomain-like_sf"/>
</dbReference>
<dbReference type="SUPFAM" id="SSF47370">
    <property type="entry name" value="Bromodomain"/>
    <property type="match status" value="1"/>
</dbReference>
<evidence type="ECO:0000256" key="3">
    <source>
        <dbReference type="ARBA" id="ARBA00008607"/>
    </source>
</evidence>
<dbReference type="Pfam" id="PF00583">
    <property type="entry name" value="Acetyltransf_1"/>
    <property type="match status" value="1"/>
</dbReference>
<dbReference type="GO" id="GO:0045944">
    <property type="term" value="P:positive regulation of transcription by RNA polymerase II"/>
    <property type="evidence" value="ECO:0007669"/>
    <property type="project" value="TreeGrafter"/>
</dbReference>
<keyword evidence="6" id="KW-0156">Chromatin regulator</keyword>
<keyword evidence="7" id="KW-0805">Transcription regulation</keyword>
<keyword evidence="11" id="KW-0963">Cytoplasm</keyword>
<dbReference type="PANTHER" id="PTHR45750">
    <property type="entry name" value="GH11602P"/>
    <property type="match status" value="1"/>
</dbReference>
<dbReference type="InterPro" id="IPR000182">
    <property type="entry name" value="GNAT_dom"/>
</dbReference>
<evidence type="ECO:0000256" key="7">
    <source>
        <dbReference type="ARBA" id="ARBA00023015"/>
    </source>
</evidence>
<dbReference type="GO" id="GO:0005813">
    <property type="term" value="C:centrosome"/>
    <property type="evidence" value="ECO:0007669"/>
    <property type="project" value="UniProtKB-SubCell"/>
</dbReference>